<sequence>MIHPSRDACDEWESAVLDVTPTHNQVALAPASSPASTDVEEAAQVLQDLCILPPPAASDTGGHYPHDHESPGPYKLPVTSTIVTDDTKQDEQLDPVLITGLENARERMTLLQFEDQIVRFLRHSREPHLHFPPLSSYHRLIVHRLAQRCGLEHQTADYSPLENSSARVVTLIKTTQSVVPRLLLIDLSTDRQSSTKTPVCAPKIMMRKRCAPRLGSHNGGGSGTDKAMPSLQDRERAYAEARARIFGAATNNTAAESVVPSLPSSSSTHDGSGIAASNGNDVARHGSRQAAGPDDSRGFGRGDAREGGDDVVSTSGSSSSKGRSNVNGMNDEYSRTVQPSAPNAASWKGSKVLWRNREQELNDPDFTRNHDAFRARSSGGAASGSGSGGDLPFYGDRFGGGVRFGHGELQERPHDRFYGYHHQQNGGAPSLHPPPLMPMVSPGRGRYHVGGPDYANNRVDINLFQRSSHQQYHPQQQQRSSRFSSTR</sequence>
<dbReference type="Proteomes" id="UP001162060">
    <property type="component" value="Unassembled WGS sequence"/>
</dbReference>
<feature type="domain" description="SUZ" evidence="4">
    <location>
        <begin position="178"/>
        <end position="250"/>
    </location>
</feature>
<comment type="caution">
    <text evidence="5">The sequence shown here is derived from an EMBL/GenBank/DDBJ whole genome shotgun (WGS) entry which is preliminary data.</text>
</comment>
<protein>
    <recommendedName>
        <fullName evidence="7">R3H domain-containing protein</fullName>
    </recommendedName>
</protein>
<dbReference type="InterPro" id="IPR051937">
    <property type="entry name" value="R3H_domain_containing"/>
</dbReference>
<dbReference type="CDD" id="cd02642">
    <property type="entry name" value="R3H_encore_like"/>
    <property type="match status" value="1"/>
</dbReference>
<dbReference type="PROSITE" id="PS51061">
    <property type="entry name" value="R3H"/>
    <property type="match status" value="1"/>
</dbReference>
<evidence type="ECO:0000313" key="6">
    <source>
        <dbReference type="Proteomes" id="UP001162060"/>
    </source>
</evidence>
<keyword evidence="1" id="KW-0597">Phosphoprotein</keyword>
<evidence type="ECO:0008006" key="7">
    <source>
        <dbReference type="Google" id="ProtNLM"/>
    </source>
</evidence>
<feature type="compositionally biased region" description="Low complexity" evidence="2">
    <location>
        <begin position="257"/>
        <end position="267"/>
    </location>
</feature>
<evidence type="ECO:0000256" key="1">
    <source>
        <dbReference type="ARBA" id="ARBA00022553"/>
    </source>
</evidence>
<evidence type="ECO:0000313" key="5">
    <source>
        <dbReference type="EMBL" id="CAK7935902.1"/>
    </source>
</evidence>
<dbReference type="SUPFAM" id="SSF82708">
    <property type="entry name" value="R3H domain"/>
    <property type="match status" value="1"/>
</dbReference>
<accession>A0AAV1UQM0</accession>
<dbReference type="InterPro" id="IPR001374">
    <property type="entry name" value="R3H_dom"/>
</dbReference>
<feature type="region of interest" description="Disordered" evidence="2">
    <location>
        <begin position="466"/>
        <end position="487"/>
    </location>
</feature>
<gene>
    <name evidence="5" type="ORF">PM001_LOCUS21052</name>
</gene>
<evidence type="ECO:0000259" key="3">
    <source>
        <dbReference type="PROSITE" id="PS51061"/>
    </source>
</evidence>
<organism evidence="5 6">
    <name type="scientific">Peronospora matthiolae</name>
    <dbReference type="NCBI Taxonomy" id="2874970"/>
    <lineage>
        <taxon>Eukaryota</taxon>
        <taxon>Sar</taxon>
        <taxon>Stramenopiles</taxon>
        <taxon>Oomycota</taxon>
        <taxon>Peronosporomycetes</taxon>
        <taxon>Peronosporales</taxon>
        <taxon>Peronosporaceae</taxon>
        <taxon>Peronospora</taxon>
    </lineage>
</organism>
<feature type="compositionally biased region" description="Basic and acidic residues" evidence="2">
    <location>
        <begin position="294"/>
        <end position="308"/>
    </location>
</feature>
<dbReference type="Pfam" id="PF01424">
    <property type="entry name" value="R3H"/>
    <property type="match status" value="1"/>
</dbReference>
<dbReference type="PANTHER" id="PTHR15672">
    <property type="entry name" value="CAMP-REGULATED PHOSPHOPROTEIN 21 RELATED R3H DOMAIN CONTAINING PROTEIN"/>
    <property type="match status" value="1"/>
</dbReference>
<feature type="compositionally biased region" description="Low complexity" evidence="2">
    <location>
        <begin position="310"/>
        <end position="328"/>
    </location>
</feature>
<feature type="region of interest" description="Disordered" evidence="2">
    <location>
        <begin position="255"/>
        <end position="348"/>
    </location>
</feature>
<dbReference type="EMBL" id="CAKLBY020000223">
    <property type="protein sequence ID" value="CAK7935902.1"/>
    <property type="molecule type" value="Genomic_DNA"/>
</dbReference>
<evidence type="ECO:0000259" key="4">
    <source>
        <dbReference type="PROSITE" id="PS51673"/>
    </source>
</evidence>
<feature type="domain" description="R3H" evidence="3">
    <location>
        <begin position="107"/>
        <end position="170"/>
    </location>
</feature>
<dbReference type="SMART" id="SM00393">
    <property type="entry name" value="R3H"/>
    <property type="match status" value="1"/>
</dbReference>
<dbReference type="Gene3D" id="3.30.1370.50">
    <property type="entry name" value="R3H-like domain"/>
    <property type="match status" value="1"/>
</dbReference>
<dbReference type="GO" id="GO:0003676">
    <property type="term" value="F:nucleic acid binding"/>
    <property type="evidence" value="ECO:0007669"/>
    <property type="project" value="UniProtKB-UniRule"/>
</dbReference>
<dbReference type="PANTHER" id="PTHR15672:SF8">
    <property type="entry name" value="PROTEIN ENCORE"/>
    <property type="match status" value="1"/>
</dbReference>
<proteinExistence type="predicted"/>
<reference evidence="5" key="1">
    <citation type="submission" date="2024-01" db="EMBL/GenBank/DDBJ databases">
        <authorList>
            <person name="Webb A."/>
        </authorList>
    </citation>
    <scope>NUCLEOTIDE SEQUENCE</scope>
    <source>
        <strain evidence="5">Pm1</strain>
    </source>
</reference>
<dbReference type="InterPro" id="IPR024771">
    <property type="entry name" value="SUZ"/>
</dbReference>
<evidence type="ECO:0000256" key="2">
    <source>
        <dbReference type="SAM" id="MobiDB-lite"/>
    </source>
</evidence>
<dbReference type="AlphaFoldDB" id="A0AAV1UQM0"/>
<name>A0AAV1UQM0_9STRA</name>
<dbReference type="Pfam" id="PF12752">
    <property type="entry name" value="SUZ"/>
    <property type="match status" value="1"/>
</dbReference>
<dbReference type="PROSITE" id="PS51673">
    <property type="entry name" value="SUZ"/>
    <property type="match status" value="1"/>
</dbReference>
<dbReference type="InterPro" id="IPR036867">
    <property type="entry name" value="R3H_dom_sf"/>
</dbReference>